<evidence type="ECO:0000313" key="11">
    <source>
        <dbReference type="Proteomes" id="UP001195483"/>
    </source>
</evidence>
<organism evidence="10 11">
    <name type="scientific">Potamilus streckersoni</name>
    <dbReference type="NCBI Taxonomy" id="2493646"/>
    <lineage>
        <taxon>Eukaryota</taxon>
        <taxon>Metazoa</taxon>
        <taxon>Spiralia</taxon>
        <taxon>Lophotrochozoa</taxon>
        <taxon>Mollusca</taxon>
        <taxon>Bivalvia</taxon>
        <taxon>Autobranchia</taxon>
        <taxon>Heteroconchia</taxon>
        <taxon>Palaeoheterodonta</taxon>
        <taxon>Unionida</taxon>
        <taxon>Unionoidea</taxon>
        <taxon>Unionidae</taxon>
        <taxon>Ambleminae</taxon>
        <taxon>Lampsilini</taxon>
        <taxon>Potamilus</taxon>
    </lineage>
</organism>
<dbReference type="InterPro" id="IPR027417">
    <property type="entry name" value="P-loop_NTPase"/>
</dbReference>
<dbReference type="InterPro" id="IPR012675">
    <property type="entry name" value="Beta-grasp_dom_sf"/>
</dbReference>
<dbReference type="FunFam" id="3.10.20.30:FF:000002">
    <property type="entry name" value="GTP pyrophosphokinase (RelA/SpoT)"/>
    <property type="match status" value="1"/>
</dbReference>
<dbReference type="SMART" id="SM00072">
    <property type="entry name" value="GuKc"/>
    <property type="match status" value="1"/>
</dbReference>
<keyword evidence="3" id="KW-0547">Nucleotide-binding</keyword>
<evidence type="ECO:0000256" key="5">
    <source>
        <dbReference type="ARBA" id="ARBA00070102"/>
    </source>
</evidence>
<dbReference type="InterPro" id="IPR043519">
    <property type="entry name" value="NT_sf"/>
</dbReference>
<dbReference type="CDD" id="cd00071">
    <property type="entry name" value="GMPK"/>
    <property type="match status" value="1"/>
</dbReference>
<dbReference type="Gene3D" id="1.10.3210.10">
    <property type="entry name" value="Hypothetical protein af1432"/>
    <property type="match status" value="1"/>
</dbReference>
<evidence type="ECO:0000256" key="2">
    <source>
        <dbReference type="ARBA" id="ARBA00012961"/>
    </source>
</evidence>
<feature type="domain" description="TGS" evidence="9">
    <location>
        <begin position="564"/>
        <end position="627"/>
    </location>
</feature>
<dbReference type="GO" id="GO:0005524">
    <property type="term" value="F:ATP binding"/>
    <property type="evidence" value="ECO:0007669"/>
    <property type="project" value="UniProtKB-KW"/>
</dbReference>
<keyword evidence="11" id="KW-1185">Reference proteome</keyword>
<dbReference type="InterPro" id="IPR007685">
    <property type="entry name" value="RelA_SpoT"/>
</dbReference>
<dbReference type="CDD" id="cd05399">
    <property type="entry name" value="NT_Rel-Spo_like"/>
    <property type="match status" value="1"/>
</dbReference>
<dbReference type="PANTHER" id="PTHR21262">
    <property type="entry name" value="GUANOSINE-3',5'-BIS DIPHOSPHATE 3'-PYROPHOSPHOHYDROLASE"/>
    <property type="match status" value="1"/>
</dbReference>
<dbReference type="InterPro" id="IPR004095">
    <property type="entry name" value="TGS"/>
</dbReference>
<dbReference type="EMBL" id="JAEAOA010002069">
    <property type="protein sequence ID" value="KAK3584189.1"/>
    <property type="molecule type" value="Genomic_DNA"/>
</dbReference>
<dbReference type="InterPro" id="IPR008145">
    <property type="entry name" value="GK/Ca_channel_bsu"/>
</dbReference>
<sequence length="896" mass="101921">MTASPQPYLIIISSPSGVGKTSVVNTALNSLPQFKRAITHTTRTPRAEETDGKDYYFTAKSDFEAKIRAHEFAEYATVYGNYYGTSKAEISRIIRNGYHCVLIIDVQGAASIRKLKEYRRYSIFFKAPDKETVIGRLKLRDTESDDVLRLRIAEYENEMEQAVLYDEIIINDDFERTAYGCYEDYPHGQNLQEHLQDNISLCEKLTAPHYKYSVSVAAEAVAILKSFNLDSRSLLCAVLHAFSYPVVKQHLIDKELISKETAGILKHLDTFNIANLTPNKTADSTEAGISPREHARSTSEKIRQLIHAGSIDPRLLFIKIAIADAYLREALKHNTPTARTYAEEVLEIYAPVAHRIGAYDFKNNAEDRAFRILYPSEYKQVEDFITQKTGAHNSEIAAISDELRALMDSHRISGEVSGRVKAPYSIYKKTIRKHLPLSKLYDILAFRIIVNNERECYELLSLLHNSYKPLDRFKDYISNPKPNGYRSLHTTVENARGSIFEIQLRDKTMHRESEMGVAAHWSYKEGAGTPEREKGIGWLRHLNETLNKTDNPESAVKLFEGELSSEHIYVFTPNGQIIRLPKGATVIDFAYAIHSEVGNRCTGGRIGDKIVSIRRTLNNGEQVEVLNTKNSVPTKDWLEFAVTPKAKQHIRVSLKQKETDDLREQGLKSLLKLLKKVGVRFSRPEETPEVKLLQKKRKKNSPEELYESIGREGISEDDLRISIETPETEIKKDDLLKTQSPLSVSDSKFMRVKDYTFIPVRFAKCCHPRSPASIFGLADGTQITAHLTDCAAVKSRRIDESQKIPLVWDIPQPKQNMQIELKYPADFRITIKIFKLLTSMETAFIETSVKQSRKELTQTLLLTIDDEKKINLICEKLRGIKQVNVILTRTTVADLS</sequence>
<dbReference type="AlphaFoldDB" id="A0AAE0VNA4"/>
<dbReference type="GO" id="GO:0005886">
    <property type="term" value="C:plasma membrane"/>
    <property type="evidence" value="ECO:0007669"/>
    <property type="project" value="TreeGrafter"/>
</dbReference>
<dbReference type="Pfam" id="PF02824">
    <property type="entry name" value="TGS"/>
    <property type="match status" value="1"/>
</dbReference>
<dbReference type="Proteomes" id="UP001195483">
    <property type="component" value="Unassembled WGS sequence"/>
</dbReference>
<dbReference type="NCBIfam" id="TIGR03263">
    <property type="entry name" value="guanyl_kin"/>
    <property type="match status" value="1"/>
</dbReference>
<dbReference type="CDD" id="cd01668">
    <property type="entry name" value="TGS_RSH"/>
    <property type="match status" value="1"/>
</dbReference>
<keyword evidence="4" id="KW-0067">ATP-binding</keyword>
<evidence type="ECO:0000256" key="6">
    <source>
        <dbReference type="ARBA" id="ARBA00075768"/>
    </source>
</evidence>
<dbReference type="InterPro" id="IPR020590">
    <property type="entry name" value="Guanylate_kinase_CS"/>
</dbReference>
<name>A0AAE0VNA4_9BIVA</name>
<dbReference type="PANTHER" id="PTHR21262:SF31">
    <property type="entry name" value="GTP PYROPHOSPHOKINASE"/>
    <property type="match status" value="1"/>
</dbReference>
<dbReference type="GO" id="GO:0015969">
    <property type="term" value="P:guanosine tetraphosphate metabolic process"/>
    <property type="evidence" value="ECO:0007669"/>
    <property type="project" value="InterPro"/>
</dbReference>
<dbReference type="GO" id="GO:0004385">
    <property type="term" value="F:GMP kinase activity"/>
    <property type="evidence" value="ECO:0007669"/>
    <property type="project" value="UniProtKB-EC"/>
</dbReference>
<dbReference type="SUPFAM" id="SSF81271">
    <property type="entry name" value="TGS-like"/>
    <property type="match status" value="1"/>
</dbReference>
<dbReference type="SUPFAM" id="SSF52540">
    <property type="entry name" value="P-loop containing nucleoside triphosphate hydrolases"/>
    <property type="match status" value="1"/>
</dbReference>
<evidence type="ECO:0000256" key="7">
    <source>
        <dbReference type="ARBA" id="ARBA00082153"/>
    </source>
</evidence>
<reference evidence="10" key="3">
    <citation type="submission" date="2023-05" db="EMBL/GenBank/DDBJ databases">
        <authorList>
            <person name="Smith C.H."/>
        </authorList>
    </citation>
    <scope>NUCLEOTIDE SEQUENCE</scope>
    <source>
        <strain evidence="10">CHS0354</strain>
        <tissue evidence="10">Mantle</tissue>
    </source>
</reference>
<comment type="caution">
    <text evidence="10">The sequence shown here is derived from an EMBL/GenBank/DDBJ whole genome shotgun (WGS) entry which is preliminary data.</text>
</comment>
<dbReference type="Pfam" id="PF13328">
    <property type="entry name" value="HD_4"/>
    <property type="match status" value="1"/>
</dbReference>
<comment type="similarity">
    <text evidence="1">Belongs to the RelA/SpoT family.</text>
</comment>
<dbReference type="Pfam" id="PF04607">
    <property type="entry name" value="RelA_SpoT"/>
    <property type="match status" value="1"/>
</dbReference>
<dbReference type="FunFam" id="3.30.63.10:FF:000002">
    <property type="entry name" value="Guanylate kinase 1"/>
    <property type="match status" value="1"/>
</dbReference>
<accession>A0AAE0VNA4</accession>
<protein>
    <recommendedName>
        <fullName evidence="5">Putative GTP diphosphokinase RSH1, chloroplastic</fullName>
        <ecNumber evidence="2">2.7.4.8</ecNumber>
    </recommendedName>
    <alternativeName>
        <fullName evidence="6">RelA/SpoT homolog 1</fullName>
    </alternativeName>
    <alternativeName>
        <fullName evidence="7">ppGpp synthetase RSH1</fullName>
    </alternativeName>
</protein>
<gene>
    <name evidence="10" type="ORF">CHS0354_035270</name>
</gene>
<dbReference type="InterPro" id="IPR008144">
    <property type="entry name" value="Guanylate_kin-like_dom"/>
</dbReference>
<evidence type="ECO:0000256" key="3">
    <source>
        <dbReference type="ARBA" id="ARBA00022741"/>
    </source>
</evidence>
<evidence type="ECO:0000256" key="4">
    <source>
        <dbReference type="ARBA" id="ARBA00022840"/>
    </source>
</evidence>
<dbReference type="Gene3D" id="3.30.63.10">
    <property type="entry name" value="Guanylate Kinase phosphate binding domain"/>
    <property type="match status" value="1"/>
</dbReference>
<evidence type="ECO:0000313" key="10">
    <source>
        <dbReference type="EMBL" id="KAK3584189.1"/>
    </source>
</evidence>
<dbReference type="EC" id="2.7.4.8" evidence="2"/>
<dbReference type="SUPFAM" id="SSF109604">
    <property type="entry name" value="HD-domain/PDEase-like"/>
    <property type="match status" value="1"/>
</dbReference>
<dbReference type="SMART" id="SM00954">
    <property type="entry name" value="RelA_SpoT"/>
    <property type="match status" value="1"/>
</dbReference>
<dbReference type="PROSITE" id="PS00856">
    <property type="entry name" value="GUANYLATE_KINASE_1"/>
    <property type="match status" value="1"/>
</dbReference>
<dbReference type="InterPro" id="IPR033655">
    <property type="entry name" value="TGS_RelA/SpoT"/>
</dbReference>
<proteinExistence type="inferred from homology"/>
<reference evidence="10" key="1">
    <citation type="journal article" date="2021" name="Genome Biol. Evol.">
        <title>A High-Quality Reference Genome for a Parasitic Bivalve with Doubly Uniparental Inheritance (Bivalvia: Unionida).</title>
        <authorList>
            <person name="Smith C.H."/>
        </authorList>
    </citation>
    <scope>NUCLEOTIDE SEQUENCE</scope>
    <source>
        <strain evidence="10">CHS0354</strain>
    </source>
</reference>
<dbReference type="InterPro" id="IPR017665">
    <property type="entry name" value="Guanylate_kinase"/>
</dbReference>
<dbReference type="Pfam" id="PF00625">
    <property type="entry name" value="Guanylate_kin"/>
    <property type="match status" value="1"/>
</dbReference>
<dbReference type="InterPro" id="IPR012676">
    <property type="entry name" value="TGS-like"/>
</dbReference>
<dbReference type="Gene3D" id="3.40.50.300">
    <property type="entry name" value="P-loop containing nucleotide triphosphate hydrolases"/>
    <property type="match status" value="1"/>
</dbReference>
<evidence type="ECO:0000259" key="9">
    <source>
        <dbReference type="PROSITE" id="PS51880"/>
    </source>
</evidence>
<reference evidence="10" key="2">
    <citation type="journal article" date="2021" name="Genome Biol. Evol.">
        <title>Developing a high-quality reference genome for a parasitic bivalve with doubly uniparental inheritance (Bivalvia: Unionida).</title>
        <authorList>
            <person name="Smith C.H."/>
        </authorList>
    </citation>
    <scope>NUCLEOTIDE SEQUENCE</scope>
    <source>
        <strain evidence="10">CHS0354</strain>
        <tissue evidence="10">Mantle</tissue>
    </source>
</reference>
<feature type="domain" description="Guanylate kinase-like" evidence="8">
    <location>
        <begin position="7"/>
        <end position="186"/>
    </location>
</feature>
<evidence type="ECO:0000259" key="8">
    <source>
        <dbReference type="PROSITE" id="PS50052"/>
    </source>
</evidence>
<dbReference type="PROSITE" id="PS51880">
    <property type="entry name" value="TGS"/>
    <property type="match status" value="1"/>
</dbReference>
<dbReference type="SUPFAM" id="SSF81301">
    <property type="entry name" value="Nucleotidyltransferase"/>
    <property type="match status" value="1"/>
</dbReference>
<dbReference type="Gene3D" id="3.10.20.30">
    <property type="match status" value="1"/>
</dbReference>
<dbReference type="Gene3D" id="3.30.460.10">
    <property type="entry name" value="Beta Polymerase, domain 2"/>
    <property type="match status" value="1"/>
</dbReference>
<evidence type="ECO:0000256" key="1">
    <source>
        <dbReference type="ARBA" id="ARBA00007476"/>
    </source>
</evidence>
<dbReference type="PROSITE" id="PS50052">
    <property type="entry name" value="GUANYLATE_KINASE_2"/>
    <property type="match status" value="1"/>
</dbReference>